<dbReference type="RefSeq" id="WP_344923128.1">
    <property type="nucleotide sequence ID" value="NZ_BAABAQ010000020.1"/>
</dbReference>
<comment type="caution">
    <text evidence="2">The sequence shown here is derived from an EMBL/GenBank/DDBJ whole genome shotgun (WGS) entry which is preliminary data.</text>
</comment>
<dbReference type="EMBL" id="BAABAQ010000020">
    <property type="protein sequence ID" value="GAA4209266.1"/>
    <property type="molecule type" value="Genomic_DNA"/>
</dbReference>
<evidence type="ECO:0000313" key="2">
    <source>
        <dbReference type="EMBL" id="GAA4209266.1"/>
    </source>
</evidence>
<dbReference type="InterPro" id="IPR002909">
    <property type="entry name" value="IPT_dom"/>
</dbReference>
<evidence type="ECO:0000313" key="3">
    <source>
        <dbReference type="Proteomes" id="UP001501251"/>
    </source>
</evidence>
<keyword evidence="3" id="KW-1185">Reference proteome</keyword>
<name>A0ABP8BKR7_9ACTN</name>
<dbReference type="Pfam" id="PF01833">
    <property type="entry name" value="TIG"/>
    <property type="match status" value="1"/>
</dbReference>
<dbReference type="SMART" id="SM00429">
    <property type="entry name" value="IPT"/>
    <property type="match status" value="1"/>
</dbReference>
<accession>A0ABP8BKR7</accession>
<sequence length="155" mass="16221">MTIYRAGKVQANKTTVNTLVTEVPVTDPLVQVSEHLWESVPGAGMPFPYTRRRLKFRAGQIVRRSEIDECFPAPTIDTVSPATGGTGGNTLVTLKGTNFQPGLAVTFGGTTATSITVISETLATCRTPAKTAGAVAVAVTNDGSTATKNNGFTYA</sequence>
<dbReference type="Gene3D" id="2.60.40.10">
    <property type="entry name" value="Immunoglobulins"/>
    <property type="match status" value="1"/>
</dbReference>
<dbReference type="SUPFAM" id="SSF81296">
    <property type="entry name" value="E set domains"/>
    <property type="match status" value="1"/>
</dbReference>
<reference evidence="3" key="1">
    <citation type="journal article" date="2019" name="Int. J. Syst. Evol. Microbiol.">
        <title>The Global Catalogue of Microorganisms (GCM) 10K type strain sequencing project: providing services to taxonomists for standard genome sequencing and annotation.</title>
        <authorList>
            <consortium name="The Broad Institute Genomics Platform"/>
            <consortium name="The Broad Institute Genome Sequencing Center for Infectious Disease"/>
            <person name="Wu L."/>
            <person name="Ma J."/>
        </authorList>
    </citation>
    <scope>NUCLEOTIDE SEQUENCE [LARGE SCALE GENOMIC DNA]</scope>
    <source>
        <strain evidence="3">JCM 17388</strain>
    </source>
</reference>
<gene>
    <name evidence="2" type="ORF">GCM10022252_75510</name>
</gene>
<feature type="domain" description="IPT/TIG" evidence="1">
    <location>
        <begin position="73"/>
        <end position="155"/>
    </location>
</feature>
<dbReference type="InterPro" id="IPR013783">
    <property type="entry name" value="Ig-like_fold"/>
</dbReference>
<proteinExistence type="predicted"/>
<dbReference type="InterPro" id="IPR014756">
    <property type="entry name" value="Ig_E-set"/>
</dbReference>
<dbReference type="CDD" id="cd00102">
    <property type="entry name" value="IPT"/>
    <property type="match status" value="1"/>
</dbReference>
<dbReference type="Proteomes" id="UP001501251">
    <property type="component" value="Unassembled WGS sequence"/>
</dbReference>
<organism evidence="2 3">
    <name type="scientific">Streptosporangium oxazolinicum</name>
    <dbReference type="NCBI Taxonomy" id="909287"/>
    <lineage>
        <taxon>Bacteria</taxon>
        <taxon>Bacillati</taxon>
        <taxon>Actinomycetota</taxon>
        <taxon>Actinomycetes</taxon>
        <taxon>Streptosporangiales</taxon>
        <taxon>Streptosporangiaceae</taxon>
        <taxon>Streptosporangium</taxon>
    </lineage>
</organism>
<protein>
    <recommendedName>
        <fullName evidence="1">IPT/TIG domain-containing protein</fullName>
    </recommendedName>
</protein>
<evidence type="ECO:0000259" key="1">
    <source>
        <dbReference type="SMART" id="SM00429"/>
    </source>
</evidence>